<protein>
    <recommendedName>
        <fullName evidence="4">Phage holin family protein</fullName>
    </recommendedName>
</protein>
<evidence type="ECO:0000256" key="1">
    <source>
        <dbReference type="SAM" id="Phobius"/>
    </source>
</evidence>
<evidence type="ECO:0000313" key="3">
    <source>
        <dbReference type="Proteomes" id="UP000178197"/>
    </source>
</evidence>
<dbReference type="PANTHER" id="PTHR37309:SF1">
    <property type="entry name" value="SLR0284 PROTEIN"/>
    <property type="match status" value="1"/>
</dbReference>
<dbReference type="EMBL" id="MGJT01000017">
    <property type="protein sequence ID" value="OGN12499.1"/>
    <property type="molecule type" value="Genomic_DNA"/>
</dbReference>
<dbReference type="InterPro" id="IPR007165">
    <property type="entry name" value="Phage_holin_4_2"/>
</dbReference>
<name>A0A1F8FJH2_9BACT</name>
<feature type="transmembrane region" description="Helical" evidence="1">
    <location>
        <begin position="87"/>
        <end position="108"/>
    </location>
</feature>
<dbReference type="PANTHER" id="PTHR37309">
    <property type="entry name" value="SLR0284 PROTEIN"/>
    <property type="match status" value="1"/>
</dbReference>
<feature type="transmembrane region" description="Helical" evidence="1">
    <location>
        <begin position="7"/>
        <end position="24"/>
    </location>
</feature>
<reference evidence="2 3" key="1">
    <citation type="journal article" date="2016" name="Nat. Commun.">
        <title>Thousands of microbial genomes shed light on interconnected biogeochemical processes in an aquifer system.</title>
        <authorList>
            <person name="Anantharaman K."/>
            <person name="Brown C.T."/>
            <person name="Hug L.A."/>
            <person name="Sharon I."/>
            <person name="Castelle C.J."/>
            <person name="Probst A.J."/>
            <person name="Thomas B.C."/>
            <person name="Singh A."/>
            <person name="Wilkins M.J."/>
            <person name="Karaoz U."/>
            <person name="Brodie E.L."/>
            <person name="Williams K.H."/>
            <person name="Hubbard S.S."/>
            <person name="Banfield J.F."/>
        </authorList>
    </citation>
    <scope>NUCLEOTIDE SEQUENCE [LARGE SCALE GENOMIC DNA]</scope>
</reference>
<proteinExistence type="predicted"/>
<comment type="caution">
    <text evidence="2">The sequence shown here is derived from an EMBL/GenBank/DDBJ whole genome shotgun (WGS) entry which is preliminary data.</text>
</comment>
<keyword evidence="1" id="KW-0812">Transmembrane</keyword>
<evidence type="ECO:0008006" key="4">
    <source>
        <dbReference type="Google" id="ProtNLM"/>
    </source>
</evidence>
<accession>A0A1F8FJH2</accession>
<dbReference type="Proteomes" id="UP000178197">
    <property type="component" value="Unassembled WGS sequence"/>
</dbReference>
<gene>
    <name evidence="2" type="ORF">A3C71_01875</name>
</gene>
<keyword evidence="1" id="KW-0472">Membrane</keyword>
<evidence type="ECO:0000313" key="2">
    <source>
        <dbReference type="EMBL" id="OGN12499.1"/>
    </source>
</evidence>
<sequence length="109" mass="11545">MTIIANFIFMAIAIGISVAILPGVEVGVWSALGAAVVLGIVSTFIRPILLFLTLPINVLTLGLFTWVVNALLILLVAAIVPGFRVKGFGWALIFSIVLTIIIGILKAIF</sequence>
<feature type="transmembrane region" description="Helical" evidence="1">
    <location>
        <begin position="30"/>
        <end position="52"/>
    </location>
</feature>
<dbReference type="Pfam" id="PF04020">
    <property type="entry name" value="Phage_holin_4_2"/>
    <property type="match status" value="1"/>
</dbReference>
<feature type="transmembrane region" description="Helical" evidence="1">
    <location>
        <begin position="59"/>
        <end position="81"/>
    </location>
</feature>
<organism evidence="2 3">
    <name type="scientific">Candidatus Yanofskybacteria bacterium RIFCSPHIGHO2_02_FULL_43_15c</name>
    <dbReference type="NCBI Taxonomy" id="1802679"/>
    <lineage>
        <taxon>Bacteria</taxon>
        <taxon>Candidatus Yanofskyibacteriota</taxon>
    </lineage>
</organism>
<dbReference type="AlphaFoldDB" id="A0A1F8FJH2"/>
<keyword evidence="1" id="KW-1133">Transmembrane helix</keyword>